<dbReference type="OrthoDB" id="9792992at2"/>
<evidence type="ECO:0000313" key="4">
    <source>
        <dbReference type="Proteomes" id="UP000282832"/>
    </source>
</evidence>
<dbReference type="AlphaFoldDB" id="A0A437PRW3"/>
<name>A0A437PRW3_9BACT</name>
<dbReference type="PANTHER" id="PTHR34220:SF7">
    <property type="entry name" value="SENSOR HISTIDINE KINASE YPDA"/>
    <property type="match status" value="1"/>
</dbReference>
<dbReference type="GO" id="GO:0016020">
    <property type="term" value="C:membrane"/>
    <property type="evidence" value="ECO:0007669"/>
    <property type="project" value="InterPro"/>
</dbReference>
<dbReference type="GO" id="GO:0000155">
    <property type="term" value="F:phosphorelay sensor kinase activity"/>
    <property type="evidence" value="ECO:0007669"/>
    <property type="project" value="InterPro"/>
</dbReference>
<dbReference type="InterPro" id="IPR010559">
    <property type="entry name" value="Sig_transdc_His_kin_internal"/>
</dbReference>
<feature type="transmembrane region" description="Helical" evidence="1">
    <location>
        <begin position="77"/>
        <end position="96"/>
    </location>
</feature>
<dbReference type="Pfam" id="PF06580">
    <property type="entry name" value="His_kinase"/>
    <property type="match status" value="1"/>
</dbReference>
<dbReference type="Gene3D" id="3.30.565.10">
    <property type="entry name" value="Histidine kinase-like ATPase, C-terminal domain"/>
    <property type="match status" value="1"/>
</dbReference>
<dbReference type="InterPro" id="IPR050640">
    <property type="entry name" value="Bact_2-comp_sensor_kinase"/>
</dbReference>
<keyword evidence="4" id="KW-1185">Reference proteome</keyword>
<evidence type="ECO:0000313" key="3">
    <source>
        <dbReference type="EMBL" id="RVU25004.1"/>
    </source>
</evidence>
<sequence length="350" mass="40921">MIKNNSRINSWLIHLVFWAVYLALPFMVRPNPTVKDVHEIEKFQRWTFYFSLICVSHIPVFYLHTELLIKNILKKRGLILYLIGITFLIVFSLYFNDLLRFIIFDHHGENRLRGNIFRRAPFLSGLFQILFIFAIGYIYQNVVDNLKEKELQKESENETLKSELSFLRSQISPHFMFNVLNSVVSLSRRKPEMVEPVVIKLSELMRYMLYETNDSSVPLEKEALYLESYIDLQKIRFGNDISINFEQNITNKSNQIEPMLLIPFVENAFKHGVGLIENPTIDIHLKSDDSGIFFTVSNKVNSASKLEKKDDSSGIGLSNVKRRLELLHPNHHLKINETNEVFTVELHIIS</sequence>
<feature type="transmembrane region" description="Helical" evidence="1">
    <location>
        <begin position="12"/>
        <end position="28"/>
    </location>
</feature>
<dbReference type="RefSeq" id="WP_127804257.1">
    <property type="nucleotide sequence ID" value="NZ_SACY01000003.1"/>
</dbReference>
<dbReference type="Proteomes" id="UP000282832">
    <property type="component" value="Unassembled WGS sequence"/>
</dbReference>
<keyword evidence="1" id="KW-1133">Transmembrane helix</keyword>
<dbReference type="SUPFAM" id="SSF55874">
    <property type="entry name" value="ATPase domain of HSP90 chaperone/DNA topoisomerase II/histidine kinase"/>
    <property type="match status" value="1"/>
</dbReference>
<keyword evidence="1" id="KW-0472">Membrane</keyword>
<evidence type="ECO:0000256" key="1">
    <source>
        <dbReference type="SAM" id="Phobius"/>
    </source>
</evidence>
<organism evidence="3 4">
    <name type="scientific">Sandaracinomonas limnophila</name>
    <dbReference type="NCBI Taxonomy" id="1862386"/>
    <lineage>
        <taxon>Bacteria</taxon>
        <taxon>Pseudomonadati</taxon>
        <taxon>Bacteroidota</taxon>
        <taxon>Cytophagia</taxon>
        <taxon>Cytophagales</taxon>
        <taxon>Flectobacillaceae</taxon>
        <taxon>Sandaracinomonas</taxon>
    </lineage>
</organism>
<gene>
    <name evidence="3" type="ORF">EOJ36_08345</name>
</gene>
<dbReference type="EMBL" id="SACY01000003">
    <property type="protein sequence ID" value="RVU25004.1"/>
    <property type="molecule type" value="Genomic_DNA"/>
</dbReference>
<dbReference type="InterPro" id="IPR036890">
    <property type="entry name" value="HATPase_C_sf"/>
</dbReference>
<feature type="transmembrane region" description="Helical" evidence="1">
    <location>
        <begin position="116"/>
        <end position="139"/>
    </location>
</feature>
<comment type="caution">
    <text evidence="3">The sequence shown here is derived from an EMBL/GenBank/DDBJ whole genome shotgun (WGS) entry which is preliminary data.</text>
</comment>
<keyword evidence="1" id="KW-0812">Transmembrane</keyword>
<dbReference type="PANTHER" id="PTHR34220">
    <property type="entry name" value="SENSOR HISTIDINE KINASE YPDA"/>
    <property type="match status" value="1"/>
</dbReference>
<evidence type="ECO:0000259" key="2">
    <source>
        <dbReference type="Pfam" id="PF06580"/>
    </source>
</evidence>
<feature type="transmembrane region" description="Helical" evidence="1">
    <location>
        <begin position="48"/>
        <end position="65"/>
    </location>
</feature>
<feature type="domain" description="Signal transduction histidine kinase internal region" evidence="2">
    <location>
        <begin position="163"/>
        <end position="240"/>
    </location>
</feature>
<reference evidence="3 4" key="1">
    <citation type="submission" date="2019-01" db="EMBL/GenBank/DDBJ databases">
        <authorList>
            <person name="Chen W.-M."/>
        </authorList>
    </citation>
    <scope>NUCLEOTIDE SEQUENCE [LARGE SCALE GENOMIC DNA]</scope>
    <source>
        <strain evidence="3 4">FSY-15</strain>
    </source>
</reference>
<protein>
    <submittedName>
        <fullName evidence="3">GHKL domain-containing protein</fullName>
    </submittedName>
</protein>
<proteinExistence type="predicted"/>
<accession>A0A437PRW3</accession>